<dbReference type="EMBL" id="HBUF01248073">
    <property type="protein sequence ID" value="CAG6679098.1"/>
    <property type="molecule type" value="Transcribed_RNA"/>
</dbReference>
<feature type="compositionally biased region" description="Polar residues" evidence="1">
    <location>
        <begin position="443"/>
        <end position="462"/>
    </location>
</feature>
<feature type="compositionally biased region" description="Pro residues" evidence="1">
    <location>
        <begin position="245"/>
        <end position="257"/>
    </location>
</feature>
<dbReference type="EMBL" id="HBUF01518892">
    <property type="protein sequence ID" value="CAG6748394.1"/>
    <property type="molecule type" value="Transcribed_RNA"/>
</dbReference>
<dbReference type="InterPro" id="IPR026092">
    <property type="entry name" value="RAI2/SOBP"/>
</dbReference>
<dbReference type="GO" id="GO:0005634">
    <property type="term" value="C:nucleus"/>
    <property type="evidence" value="ECO:0007669"/>
    <property type="project" value="TreeGrafter"/>
</dbReference>
<evidence type="ECO:0000313" key="2">
    <source>
        <dbReference type="EMBL" id="CAG6679098.1"/>
    </source>
</evidence>
<dbReference type="PANTHER" id="PTHR23186">
    <property type="entry name" value="RETINOIC ACID-INDUCED PROTEIN 2"/>
    <property type="match status" value="1"/>
</dbReference>
<reference evidence="2" key="1">
    <citation type="submission" date="2021-05" db="EMBL/GenBank/DDBJ databases">
        <authorList>
            <person name="Alioto T."/>
            <person name="Alioto T."/>
            <person name="Gomez Garrido J."/>
        </authorList>
    </citation>
    <scope>NUCLEOTIDE SEQUENCE</scope>
</reference>
<feature type="compositionally biased region" description="Polar residues" evidence="1">
    <location>
        <begin position="69"/>
        <end position="87"/>
    </location>
</feature>
<sequence length="494" mass="55990">MSNIRQKKMDRHHRYDRQNIRIPILKIKKEPTETEPNVINRPGPEITDSAMSEILGWYGSIRRERGNFTVSPAYPTSPSGSHKSYSAESEDDSCSTTNTKPPAKFDVCGWCAKSITSESMFSIDEKSFCSEVCFTQCRRASFKKNKTCDWCRHIRHTVNYVDFQQLQFCSNKCLNQYKMNIFCKETQEHLDLHPHPEAESSTPSFSNAEDSSLITPELWMNNHGDSPPPEPEHNASSRPSSSDTPSPPPLPYFPPKPSILNGTLSGNSKMKTLRTKKKSKLLDKQNFQMKFKKIIPHYTKSHLTQHNPPLPFYRSPFPTPSMMFDHPAFRNSTIRNPPPLLRILRPTAPPQPSPVTSQSPPIVPQTLPPPTTLVPYPFIIPLPIPIPIVLPLPINPEEFYRILKGTKQEAKPEVIEQESNTFDHNDCQTNKPMKKRKKVTSIVYGSSSNEKTQPLETASTILIETHDKDDEPSPGNHSINKKRSKVNSDVNPTG</sequence>
<dbReference type="Pfam" id="PF15279">
    <property type="entry name" value="SOBP"/>
    <property type="match status" value="1"/>
</dbReference>
<dbReference type="EMBL" id="HBUF01248074">
    <property type="protein sequence ID" value="CAG6679103.1"/>
    <property type="molecule type" value="Transcribed_RNA"/>
</dbReference>
<feature type="region of interest" description="Disordered" evidence="1">
    <location>
        <begin position="416"/>
        <end position="494"/>
    </location>
</feature>
<evidence type="ECO:0000256" key="1">
    <source>
        <dbReference type="SAM" id="MobiDB-lite"/>
    </source>
</evidence>
<name>A0A8D8X1M5_9HEMI</name>
<dbReference type="EMBL" id="HBUF01248077">
    <property type="protein sequence ID" value="CAG6679118.1"/>
    <property type="molecule type" value="Transcribed_RNA"/>
</dbReference>
<organism evidence="2">
    <name type="scientific">Cacopsylla melanoneura</name>
    <dbReference type="NCBI Taxonomy" id="428564"/>
    <lineage>
        <taxon>Eukaryota</taxon>
        <taxon>Metazoa</taxon>
        <taxon>Ecdysozoa</taxon>
        <taxon>Arthropoda</taxon>
        <taxon>Hexapoda</taxon>
        <taxon>Insecta</taxon>
        <taxon>Pterygota</taxon>
        <taxon>Neoptera</taxon>
        <taxon>Paraneoptera</taxon>
        <taxon>Hemiptera</taxon>
        <taxon>Sternorrhyncha</taxon>
        <taxon>Psylloidea</taxon>
        <taxon>Psyllidae</taxon>
        <taxon>Psyllinae</taxon>
        <taxon>Cacopsylla</taxon>
    </lineage>
</organism>
<dbReference type="EMBL" id="HBUF01248075">
    <property type="protein sequence ID" value="CAG6679108.1"/>
    <property type="molecule type" value="Transcribed_RNA"/>
</dbReference>
<feature type="region of interest" description="Disordered" evidence="1">
    <location>
        <begin position="347"/>
        <end position="366"/>
    </location>
</feature>
<protein>
    <submittedName>
        <fullName evidence="2">Sine oculis-binding protein homolog</fullName>
    </submittedName>
</protein>
<dbReference type="GO" id="GO:0048513">
    <property type="term" value="P:animal organ development"/>
    <property type="evidence" value="ECO:0007669"/>
    <property type="project" value="TreeGrafter"/>
</dbReference>
<dbReference type="EMBL" id="HBUF01248076">
    <property type="protein sequence ID" value="CAG6679113.1"/>
    <property type="molecule type" value="Transcribed_RNA"/>
</dbReference>
<dbReference type="PANTHER" id="PTHR23186:SF4">
    <property type="entry name" value="GH22790P"/>
    <property type="match status" value="1"/>
</dbReference>
<dbReference type="EMBL" id="HBUF01248072">
    <property type="protein sequence ID" value="CAG6679093.1"/>
    <property type="molecule type" value="Transcribed_RNA"/>
</dbReference>
<accession>A0A8D8X1M5</accession>
<feature type="region of interest" description="Disordered" evidence="1">
    <location>
        <begin position="217"/>
        <end position="267"/>
    </location>
</feature>
<dbReference type="AlphaFoldDB" id="A0A8D8X1M5"/>
<proteinExistence type="predicted"/>
<feature type="region of interest" description="Disordered" evidence="1">
    <location>
        <begin position="69"/>
        <end position="98"/>
    </location>
</feature>